<gene>
    <name evidence="3" type="ORF">GCM10011374_13530</name>
</gene>
<organism evidence="3 4">
    <name type="scientific">Kocuria dechangensis</name>
    <dbReference type="NCBI Taxonomy" id="1176249"/>
    <lineage>
        <taxon>Bacteria</taxon>
        <taxon>Bacillati</taxon>
        <taxon>Actinomycetota</taxon>
        <taxon>Actinomycetes</taxon>
        <taxon>Micrococcales</taxon>
        <taxon>Micrococcaceae</taxon>
        <taxon>Kocuria</taxon>
    </lineage>
</organism>
<reference evidence="3" key="2">
    <citation type="submission" date="2020-09" db="EMBL/GenBank/DDBJ databases">
        <authorList>
            <person name="Sun Q."/>
            <person name="Zhou Y."/>
        </authorList>
    </citation>
    <scope>NUCLEOTIDE SEQUENCE</scope>
    <source>
        <strain evidence="3">CGMCC 1.12187</strain>
    </source>
</reference>
<feature type="signal peptide" evidence="2">
    <location>
        <begin position="1"/>
        <end position="30"/>
    </location>
</feature>
<keyword evidence="1" id="KW-1133">Transmembrane helix</keyword>
<dbReference type="RefSeq" id="WP_229741620.1">
    <property type="nucleotide sequence ID" value="NZ_BMEQ01000005.1"/>
</dbReference>
<evidence type="ECO:0000313" key="3">
    <source>
        <dbReference type="EMBL" id="GGG52105.1"/>
    </source>
</evidence>
<keyword evidence="1" id="KW-0812">Transmembrane</keyword>
<name>A0A917LQT0_9MICC</name>
<accession>A0A917LQT0</accession>
<keyword evidence="2" id="KW-0732">Signal</keyword>
<comment type="caution">
    <text evidence="3">The sequence shown here is derived from an EMBL/GenBank/DDBJ whole genome shotgun (WGS) entry which is preliminary data.</text>
</comment>
<sequence>MTAAKTWVAAGSTAAVLAGSLVLGAPAAVAAPDDAACLQASGQFNGALAAVGITAVSLTEFERLAGAAATAQANYEALVQTAAGDVLVQLETALAELEAAEAAGDTTGAAAAQARIAGLETQLAAAIATPEIAAAEQAVLEAATALEALLMGLSLDENSATQLLGLFKQFLVACEGVGGEAPVVAPGTPSTPVAQPVVAPVDTTPPPPVEAAPVTVAPAPLEAAPVAAPAPAVVEAAPVAAPAAAPAPVVVEAAPVAAPAAAPSVVEAAPVAAPAPAPVVVEAAPVAVNPGMNVQTAAGDREEHPGTALLTALLAAGIAVPAAAAVRLRRLARSRP</sequence>
<dbReference type="EMBL" id="BMEQ01000005">
    <property type="protein sequence ID" value="GGG52105.1"/>
    <property type="molecule type" value="Genomic_DNA"/>
</dbReference>
<dbReference type="AlphaFoldDB" id="A0A917LQT0"/>
<keyword evidence="1" id="KW-0472">Membrane</keyword>
<protein>
    <submittedName>
        <fullName evidence="3">Uncharacterized protein</fullName>
    </submittedName>
</protein>
<evidence type="ECO:0000313" key="4">
    <source>
        <dbReference type="Proteomes" id="UP000638848"/>
    </source>
</evidence>
<dbReference type="Proteomes" id="UP000638848">
    <property type="component" value="Unassembled WGS sequence"/>
</dbReference>
<reference evidence="3" key="1">
    <citation type="journal article" date="2014" name="Int. J. Syst. Evol. Microbiol.">
        <title>Complete genome sequence of Corynebacterium casei LMG S-19264T (=DSM 44701T), isolated from a smear-ripened cheese.</title>
        <authorList>
            <consortium name="US DOE Joint Genome Institute (JGI-PGF)"/>
            <person name="Walter F."/>
            <person name="Albersmeier A."/>
            <person name="Kalinowski J."/>
            <person name="Ruckert C."/>
        </authorList>
    </citation>
    <scope>NUCLEOTIDE SEQUENCE</scope>
    <source>
        <strain evidence="3">CGMCC 1.12187</strain>
    </source>
</reference>
<feature type="chain" id="PRO_5037826219" evidence="2">
    <location>
        <begin position="31"/>
        <end position="336"/>
    </location>
</feature>
<feature type="transmembrane region" description="Helical" evidence="1">
    <location>
        <begin position="308"/>
        <end position="328"/>
    </location>
</feature>
<evidence type="ECO:0000256" key="1">
    <source>
        <dbReference type="SAM" id="Phobius"/>
    </source>
</evidence>
<keyword evidence="4" id="KW-1185">Reference proteome</keyword>
<evidence type="ECO:0000256" key="2">
    <source>
        <dbReference type="SAM" id="SignalP"/>
    </source>
</evidence>
<proteinExistence type="predicted"/>